<dbReference type="Gramene" id="Psat06G0531700-T3">
    <property type="protein sequence ID" value="KAI5400383.1"/>
    <property type="gene ID" value="KIW84_065317"/>
</dbReference>
<feature type="transmembrane region" description="Helical" evidence="2">
    <location>
        <begin position="36"/>
        <end position="60"/>
    </location>
</feature>
<dbReference type="Pfam" id="PF08370">
    <property type="entry name" value="PDR_assoc"/>
    <property type="match status" value="1"/>
</dbReference>
<keyword evidence="2" id="KW-0812">Transmembrane</keyword>
<gene>
    <name evidence="4" type="ORF">KIW84_065317</name>
</gene>
<dbReference type="Proteomes" id="UP001058974">
    <property type="component" value="Chromosome 6"/>
</dbReference>
<evidence type="ECO:0000313" key="5">
    <source>
        <dbReference type="Proteomes" id="UP001058974"/>
    </source>
</evidence>
<protein>
    <submittedName>
        <fullName evidence="4">Variant 3, Vacuolar protein sorting-associated protein 35B</fullName>
    </submittedName>
</protein>
<evidence type="ECO:0000256" key="1">
    <source>
        <dbReference type="SAM" id="MobiDB-lite"/>
    </source>
</evidence>
<evidence type="ECO:0000313" key="4">
    <source>
        <dbReference type="EMBL" id="KAI5400383.1"/>
    </source>
</evidence>
<dbReference type="PANTHER" id="PTHR48040:SF20">
    <property type="entry name" value="PLEIOTROPIC DRUG RESISTANCE PROTEIN 1"/>
    <property type="match status" value="1"/>
</dbReference>
<proteinExistence type="predicted"/>
<evidence type="ECO:0000259" key="3">
    <source>
        <dbReference type="Pfam" id="PF08370"/>
    </source>
</evidence>
<name>A0A9D4WF48_PEA</name>
<keyword evidence="2" id="KW-0472">Membrane</keyword>
<accession>A0A9D4WF48</accession>
<dbReference type="EMBL" id="JAMSHJ010000006">
    <property type="protein sequence ID" value="KAI5400383.1"/>
    <property type="molecule type" value="Genomic_DNA"/>
</dbReference>
<feature type="domain" description="Plant PDR ABC transporter associated" evidence="3">
    <location>
        <begin position="10"/>
        <end position="73"/>
    </location>
</feature>
<organism evidence="4 5">
    <name type="scientific">Pisum sativum</name>
    <name type="common">Garden pea</name>
    <name type="synonym">Lathyrus oleraceus</name>
    <dbReference type="NCBI Taxonomy" id="3888"/>
    <lineage>
        <taxon>Eukaryota</taxon>
        <taxon>Viridiplantae</taxon>
        <taxon>Streptophyta</taxon>
        <taxon>Embryophyta</taxon>
        <taxon>Tracheophyta</taxon>
        <taxon>Spermatophyta</taxon>
        <taxon>Magnoliopsida</taxon>
        <taxon>eudicotyledons</taxon>
        <taxon>Gunneridae</taxon>
        <taxon>Pentapetalae</taxon>
        <taxon>rosids</taxon>
        <taxon>fabids</taxon>
        <taxon>Fabales</taxon>
        <taxon>Fabaceae</taxon>
        <taxon>Papilionoideae</taxon>
        <taxon>50 kb inversion clade</taxon>
        <taxon>NPAAA clade</taxon>
        <taxon>Hologalegina</taxon>
        <taxon>IRL clade</taxon>
        <taxon>Fabeae</taxon>
        <taxon>Lathyrus</taxon>
    </lineage>
</organism>
<dbReference type="InterPro" id="IPR013581">
    <property type="entry name" value="PDR_assoc"/>
</dbReference>
<keyword evidence="5" id="KW-1185">Reference proteome</keyword>
<feature type="region of interest" description="Disordered" evidence="1">
    <location>
        <begin position="74"/>
        <end position="100"/>
    </location>
</feature>
<comment type="caution">
    <text evidence="4">The sequence shown here is derived from an EMBL/GenBank/DDBJ whole genome shotgun (WGS) entry which is preliminary data.</text>
</comment>
<evidence type="ECO:0000256" key="2">
    <source>
        <dbReference type="SAM" id="Phobius"/>
    </source>
</evidence>
<sequence length="100" mass="11236">MVNEFLGDSWNHFTPNSNKTLGIQVLESRGFFTDAYWYWIGVGALVGFMFLYNIIFTVALTHLNPFDKAQATINEESEDSTTNGTHQEVELPRIASSGES</sequence>
<dbReference type="PANTHER" id="PTHR48040">
    <property type="entry name" value="PLEIOTROPIC DRUG RESISTANCE PROTEIN 1-LIKE ISOFORM X1"/>
    <property type="match status" value="1"/>
</dbReference>
<keyword evidence="2" id="KW-1133">Transmembrane helix</keyword>
<dbReference type="AlphaFoldDB" id="A0A9D4WF48"/>
<feature type="non-terminal residue" evidence="4">
    <location>
        <position position="1"/>
    </location>
</feature>
<reference evidence="4 5" key="1">
    <citation type="journal article" date="2022" name="Nat. Genet.">
        <title>Improved pea reference genome and pan-genome highlight genomic features and evolutionary characteristics.</title>
        <authorList>
            <person name="Yang T."/>
            <person name="Liu R."/>
            <person name="Luo Y."/>
            <person name="Hu S."/>
            <person name="Wang D."/>
            <person name="Wang C."/>
            <person name="Pandey M.K."/>
            <person name="Ge S."/>
            <person name="Xu Q."/>
            <person name="Li N."/>
            <person name="Li G."/>
            <person name="Huang Y."/>
            <person name="Saxena R.K."/>
            <person name="Ji Y."/>
            <person name="Li M."/>
            <person name="Yan X."/>
            <person name="He Y."/>
            <person name="Liu Y."/>
            <person name="Wang X."/>
            <person name="Xiang C."/>
            <person name="Varshney R.K."/>
            <person name="Ding H."/>
            <person name="Gao S."/>
            <person name="Zong X."/>
        </authorList>
    </citation>
    <scope>NUCLEOTIDE SEQUENCE [LARGE SCALE GENOMIC DNA]</scope>
    <source>
        <strain evidence="4 5">cv. Zhongwan 6</strain>
    </source>
</reference>